<accession>A0A6G4X741</accession>
<protein>
    <submittedName>
        <fullName evidence="2">GNAT family N-acetyltransferase</fullName>
    </submittedName>
</protein>
<feature type="domain" description="N-acetyltransferase" evidence="1">
    <location>
        <begin position="5"/>
        <end position="193"/>
    </location>
</feature>
<dbReference type="Proteomes" id="UP000477722">
    <property type="component" value="Unassembled WGS sequence"/>
</dbReference>
<dbReference type="GO" id="GO:0016747">
    <property type="term" value="F:acyltransferase activity, transferring groups other than amino-acyl groups"/>
    <property type="evidence" value="ECO:0007669"/>
    <property type="project" value="InterPro"/>
</dbReference>
<dbReference type="SUPFAM" id="SSF55729">
    <property type="entry name" value="Acyl-CoA N-acyltransferases (Nat)"/>
    <property type="match status" value="1"/>
</dbReference>
<evidence type="ECO:0000313" key="3">
    <source>
        <dbReference type="Proteomes" id="UP000477722"/>
    </source>
</evidence>
<keyword evidence="2" id="KW-0808">Transferase</keyword>
<organism evidence="2 3">
    <name type="scientific">Streptomyces boncukensis</name>
    <dbReference type="NCBI Taxonomy" id="2711219"/>
    <lineage>
        <taxon>Bacteria</taxon>
        <taxon>Bacillati</taxon>
        <taxon>Actinomycetota</taxon>
        <taxon>Actinomycetes</taxon>
        <taxon>Kitasatosporales</taxon>
        <taxon>Streptomycetaceae</taxon>
        <taxon>Streptomyces</taxon>
    </lineage>
</organism>
<name>A0A6G4X741_9ACTN</name>
<dbReference type="RefSeq" id="WP_165302344.1">
    <property type="nucleotide sequence ID" value="NZ_JAAKZZ010000509.1"/>
</dbReference>
<evidence type="ECO:0000259" key="1">
    <source>
        <dbReference type="PROSITE" id="PS51186"/>
    </source>
</evidence>
<dbReference type="EMBL" id="JAAKZZ010000509">
    <property type="protein sequence ID" value="NGO72667.1"/>
    <property type="molecule type" value="Genomic_DNA"/>
</dbReference>
<keyword evidence="3" id="KW-1185">Reference proteome</keyword>
<proteinExistence type="predicted"/>
<gene>
    <name evidence="2" type="ORF">G5C65_30815</name>
</gene>
<dbReference type="Pfam" id="PF00583">
    <property type="entry name" value="Acetyltransf_1"/>
    <property type="match status" value="1"/>
</dbReference>
<dbReference type="CDD" id="cd04301">
    <property type="entry name" value="NAT_SF"/>
    <property type="match status" value="1"/>
</dbReference>
<reference evidence="2 3" key="1">
    <citation type="submission" date="2020-02" db="EMBL/GenBank/DDBJ databases">
        <title>Whole-genome analyses of novel actinobacteria.</title>
        <authorList>
            <person name="Sahin N."/>
            <person name="Tatar D."/>
        </authorList>
    </citation>
    <scope>NUCLEOTIDE SEQUENCE [LARGE SCALE GENOMIC DNA]</scope>
    <source>
        <strain evidence="2 3">SB3404</strain>
    </source>
</reference>
<sequence length="209" mass="22684">MSGDIRLRPLRCGTDWSGVAALEARVYGPLGLSEGRAALESRGRVSPDTCFVLHRGARVAGYVLALPYPPFQCPDLEHVEECATEPARSASQSARSVQSVQSGQSVGDAVRHSRNLHLHDLVVAEDLRGRGLARRLLRHLTATARARRYERMSLVAVAGSAPFWAARGFHTERGIAVPDSYGADAVYMSMAMAHDEKADKTDAHTALPR</sequence>
<dbReference type="InterPro" id="IPR016181">
    <property type="entry name" value="Acyl_CoA_acyltransferase"/>
</dbReference>
<dbReference type="PROSITE" id="PS51186">
    <property type="entry name" value="GNAT"/>
    <property type="match status" value="1"/>
</dbReference>
<dbReference type="Gene3D" id="3.40.630.30">
    <property type="match status" value="1"/>
</dbReference>
<comment type="caution">
    <text evidence="2">The sequence shown here is derived from an EMBL/GenBank/DDBJ whole genome shotgun (WGS) entry which is preliminary data.</text>
</comment>
<dbReference type="AlphaFoldDB" id="A0A6G4X741"/>
<dbReference type="InterPro" id="IPR000182">
    <property type="entry name" value="GNAT_dom"/>
</dbReference>
<evidence type="ECO:0000313" key="2">
    <source>
        <dbReference type="EMBL" id="NGO72667.1"/>
    </source>
</evidence>